<evidence type="ECO:0000256" key="4">
    <source>
        <dbReference type="ARBA" id="ARBA00022692"/>
    </source>
</evidence>
<dbReference type="InterPro" id="IPR035906">
    <property type="entry name" value="MetI-like_sf"/>
</dbReference>
<keyword evidence="6 7" id="KW-0472">Membrane</keyword>
<reference evidence="9 10" key="1">
    <citation type="submission" date="2014-12" db="EMBL/GenBank/DDBJ databases">
        <title>Draft genome sequence of Paenibacillus kamchatkensis strain B-2647.</title>
        <authorList>
            <person name="Karlyshev A.V."/>
            <person name="Kudryashova E.B."/>
        </authorList>
    </citation>
    <scope>NUCLEOTIDE SEQUENCE [LARGE SCALE GENOMIC DNA]</scope>
    <source>
        <strain evidence="9 10">VKM B-2647</strain>
    </source>
</reference>
<dbReference type="Pfam" id="PF00528">
    <property type="entry name" value="BPD_transp_1"/>
    <property type="match status" value="1"/>
</dbReference>
<protein>
    <recommendedName>
        <fullName evidence="8">ABC transmembrane type-1 domain-containing protein</fullName>
    </recommendedName>
</protein>
<dbReference type="PROSITE" id="PS50928">
    <property type="entry name" value="ABC_TM1"/>
    <property type="match status" value="1"/>
</dbReference>
<keyword evidence="2 7" id="KW-0813">Transport</keyword>
<evidence type="ECO:0000256" key="1">
    <source>
        <dbReference type="ARBA" id="ARBA00004651"/>
    </source>
</evidence>
<keyword evidence="5 7" id="KW-1133">Transmembrane helix</keyword>
<comment type="subcellular location">
    <subcellularLocation>
        <location evidence="1 7">Cell membrane</location>
        <topology evidence="1 7">Multi-pass membrane protein</topology>
    </subcellularLocation>
</comment>
<dbReference type="PANTHER" id="PTHR32243">
    <property type="entry name" value="MALTOSE TRANSPORT SYSTEM PERMEASE-RELATED"/>
    <property type="match status" value="1"/>
</dbReference>
<keyword evidence="4 7" id="KW-0812">Transmembrane</keyword>
<evidence type="ECO:0000313" key="10">
    <source>
        <dbReference type="Proteomes" id="UP000031967"/>
    </source>
</evidence>
<sequence length="279" mass="31046">MRRSTYVKIRKLTALYVIGLVASVWTLFPIYWLVKSSLTPNKLMYTPQPKLIPAEWTFSHYQELFTKSPFLGFVKNSLYIALLVTVISVAISVLGSYSLTRLRFPGRGFMLKSIIYTYLLPVAVLFIPMYVAISRYGLNNNKNALLVVYPTIVVPYCCYMLISYFKAIPKELEEAALIDGCNRLQSLAKVILPIASPGIAVVSTFAFTLSWNEYLYALVLTTTPAQQTVTIGIASFNFGDQTIWGLLTSSSVIASIPAVLLYFLAQRFLKTGLAAGGVK</sequence>
<dbReference type="Gene3D" id="1.10.3720.10">
    <property type="entry name" value="MetI-like"/>
    <property type="match status" value="1"/>
</dbReference>
<evidence type="ECO:0000256" key="2">
    <source>
        <dbReference type="ARBA" id="ARBA00022448"/>
    </source>
</evidence>
<keyword evidence="10" id="KW-1185">Reference proteome</keyword>
<feature type="transmembrane region" description="Helical" evidence="7">
    <location>
        <begin position="78"/>
        <end position="97"/>
    </location>
</feature>
<feature type="domain" description="ABC transmembrane type-1" evidence="8">
    <location>
        <begin position="74"/>
        <end position="265"/>
    </location>
</feature>
<organism evidence="9 10">
    <name type="scientific">Gordoniibacillus kamchatkensis</name>
    <dbReference type="NCBI Taxonomy" id="1590651"/>
    <lineage>
        <taxon>Bacteria</taxon>
        <taxon>Bacillati</taxon>
        <taxon>Bacillota</taxon>
        <taxon>Bacilli</taxon>
        <taxon>Bacillales</taxon>
        <taxon>Paenibacillaceae</taxon>
        <taxon>Gordoniibacillus</taxon>
    </lineage>
</organism>
<evidence type="ECO:0000259" key="8">
    <source>
        <dbReference type="PROSITE" id="PS50928"/>
    </source>
</evidence>
<dbReference type="CDD" id="cd06261">
    <property type="entry name" value="TM_PBP2"/>
    <property type="match status" value="1"/>
</dbReference>
<feature type="transmembrane region" description="Helical" evidence="7">
    <location>
        <begin position="186"/>
        <end position="211"/>
    </location>
</feature>
<dbReference type="Proteomes" id="UP000031967">
    <property type="component" value="Unassembled WGS sequence"/>
</dbReference>
<dbReference type="EMBL" id="JXAK01000042">
    <property type="protein sequence ID" value="KIL39189.1"/>
    <property type="molecule type" value="Genomic_DNA"/>
</dbReference>
<keyword evidence="3" id="KW-1003">Cell membrane</keyword>
<evidence type="ECO:0000313" key="9">
    <source>
        <dbReference type="EMBL" id="KIL39189.1"/>
    </source>
</evidence>
<gene>
    <name evidence="9" type="ORF">SD70_21890</name>
</gene>
<comment type="similarity">
    <text evidence="7">Belongs to the binding-protein-dependent transport system permease family.</text>
</comment>
<comment type="caution">
    <text evidence="9">The sequence shown here is derived from an EMBL/GenBank/DDBJ whole genome shotgun (WGS) entry which is preliminary data.</text>
</comment>
<feature type="transmembrane region" description="Helical" evidence="7">
    <location>
        <begin position="109"/>
        <end position="133"/>
    </location>
</feature>
<feature type="transmembrane region" description="Helical" evidence="7">
    <location>
        <begin position="12"/>
        <end position="34"/>
    </location>
</feature>
<name>A0ABR5ADR0_9BACL</name>
<evidence type="ECO:0000256" key="6">
    <source>
        <dbReference type="ARBA" id="ARBA00023136"/>
    </source>
</evidence>
<evidence type="ECO:0000256" key="5">
    <source>
        <dbReference type="ARBA" id="ARBA00022989"/>
    </source>
</evidence>
<dbReference type="InterPro" id="IPR000515">
    <property type="entry name" value="MetI-like"/>
</dbReference>
<feature type="transmembrane region" description="Helical" evidence="7">
    <location>
        <begin position="243"/>
        <end position="264"/>
    </location>
</feature>
<dbReference type="SUPFAM" id="SSF161098">
    <property type="entry name" value="MetI-like"/>
    <property type="match status" value="1"/>
</dbReference>
<dbReference type="InterPro" id="IPR050901">
    <property type="entry name" value="BP-dep_ABC_trans_perm"/>
</dbReference>
<evidence type="ECO:0000256" key="7">
    <source>
        <dbReference type="RuleBase" id="RU363032"/>
    </source>
</evidence>
<feature type="transmembrane region" description="Helical" evidence="7">
    <location>
        <begin position="145"/>
        <end position="165"/>
    </location>
</feature>
<proteinExistence type="inferred from homology"/>
<accession>A0ABR5ADR0</accession>
<dbReference type="PANTHER" id="PTHR32243:SF18">
    <property type="entry name" value="INNER MEMBRANE ABC TRANSPORTER PERMEASE PROTEIN YCJP"/>
    <property type="match status" value="1"/>
</dbReference>
<dbReference type="RefSeq" id="WP_041049684.1">
    <property type="nucleotide sequence ID" value="NZ_JXAK01000042.1"/>
</dbReference>
<evidence type="ECO:0000256" key="3">
    <source>
        <dbReference type="ARBA" id="ARBA00022475"/>
    </source>
</evidence>